<organism evidence="6 7">
    <name type="scientific">Plesiomonas shigelloides</name>
    <name type="common">Aeromonas shigelloides</name>
    <dbReference type="NCBI Taxonomy" id="703"/>
    <lineage>
        <taxon>Bacteria</taxon>
        <taxon>Pseudomonadati</taxon>
        <taxon>Pseudomonadota</taxon>
        <taxon>Gammaproteobacteria</taxon>
        <taxon>Enterobacterales</taxon>
        <taxon>Enterobacteriaceae</taxon>
        <taxon>Plesiomonas</taxon>
    </lineage>
</organism>
<name>A0A8I2B6G8_PLESH</name>
<dbReference type="NCBIfam" id="NF002753">
    <property type="entry name" value="PRK02797.1-2"/>
    <property type="match status" value="1"/>
</dbReference>
<dbReference type="InterPro" id="IPR009993">
    <property type="entry name" value="WecF"/>
</dbReference>
<dbReference type="RefSeq" id="WP_207542677.1">
    <property type="nucleotide sequence ID" value="NZ_JAFNAA010000023.1"/>
</dbReference>
<keyword evidence="3 6" id="KW-0328">Glycosyltransferase</keyword>
<keyword evidence="1" id="KW-1003">Cell membrane</keyword>
<dbReference type="GO" id="GO:0008417">
    <property type="term" value="F:fucosyltransferase activity"/>
    <property type="evidence" value="ECO:0007669"/>
    <property type="project" value="InterPro"/>
</dbReference>
<evidence type="ECO:0000256" key="4">
    <source>
        <dbReference type="ARBA" id="ARBA00022679"/>
    </source>
</evidence>
<reference evidence="6" key="1">
    <citation type="submission" date="2021-03" db="EMBL/GenBank/DDBJ databases">
        <title>Plesiomonas shigelloides zfcc0051, isolated from zebrafish feces.</title>
        <authorList>
            <person name="Vanderhoek Z."/>
            <person name="Gaulke C."/>
        </authorList>
    </citation>
    <scope>NUCLEOTIDE SEQUENCE</scope>
    <source>
        <strain evidence="6">Zfcc0051</strain>
    </source>
</reference>
<gene>
    <name evidence="6" type="ORF">J2R62_15880</name>
</gene>
<evidence type="ECO:0000313" key="7">
    <source>
        <dbReference type="Proteomes" id="UP000664658"/>
    </source>
</evidence>
<evidence type="ECO:0000313" key="6">
    <source>
        <dbReference type="EMBL" id="MBO1109663.1"/>
    </source>
</evidence>
<dbReference type="GO" id="GO:0102031">
    <property type="term" value="F:4-acetamido-4,6-dideoxy-D-galactose transferase activity"/>
    <property type="evidence" value="ECO:0007669"/>
    <property type="project" value="UniProtKB-EC"/>
</dbReference>
<sequence length="370" mass="41472">MTALIHVLGSEIPHHNHTVLTFFAEVLTPALQQPALTREFYVVSNEPELAARYPALRLHCFADKKSLARAVTLAARDPAQRFFLHGQFNPWLWLALLTGKIRKQQVSWHIWGADLYEDAQSWKFKLFYHLRRPAQGRIGRVLATQGDLQYFAQRHPHCATQRLYFPTKMDPALTGGVRQHDPAQPLTILLGNSGDRSNRHIEALREIHATFGDKVKVQIPLGYPAHNEAYIAQIAEVAQQLYPHGQVELLTEQIPFDRYLTLLAQCDLGYFLFARQQGIGTLCLLIQFGVPFVLSEQNPFCVDLREQGVPVLLSGEPLDVARVCQAQAQLGALDRNQIAFFKPNYLAGWQQALQQAGGDAIASADRGAGA</sequence>
<keyword evidence="5" id="KW-0472">Membrane</keyword>
<dbReference type="EMBL" id="JAFNAA010000023">
    <property type="protein sequence ID" value="MBO1109663.1"/>
    <property type="molecule type" value="Genomic_DNA"/>
</dbReference>
<dbReference type="Proteomes" id="UP000664658">
    <property type="component" value="Unassembled WGS sequence"/>
</dbReference>
<evidence type="ECO:0000256" key="3">
    <source>
        <dbReference type="ARBA" id="ARBA00022676"/>
    </source>
</evidence>
<evidence type="ECO:0000256" key="2">
    <source>
        <dbReference type="ARBA" id="ARBA00022519"/>
    </source>
</evidence>
<dbReference type="GO" id="GO:0009246">
    <property type="term" value="P:enterobacterial common antigen biosynthetic process"/>
    <property type="evidence" value="ECO:0007669"/>
    <property type="project" value="InterPro"/>
</dbReference>
<accession>A0A8I2B6G8</accession>
<keyword evidence="2" id="KW-0997">Cell inner membrane</keyword>
<dbReference type="AlphaFoldDB" id="A0A8I2B6G8"/>
<dbReference type="Pfam" id="PF07429">
    <property type="entry name" value="Glyco_transf_56"/>
    <property type="match status" value="1"/>
</dbReference>
<protein>
    <submittedName>
        <fullName evidence="6">TDP-N-acetylfucosamine:lipid II N-acetylfucosaminyltransferase</fullName>
        <ecNumber evidence="6">2.4.1.325</ecNumber>
    </submittedName>
</protein>
<keyword evidence="4 6" id="KW-0808">Transferase</keyword>
<evidence type="ECO:0000256" key="5">
    <source>
        <dbReference type="ARBA" id="ARBA00023136"/>
    </source>
</evidence>
<comment type="caution">
    <text evidence="6">The sequence shown here is derived from an EMBL/GenBank/DDBJ whole genome shotgun (WGS) entry which is preliminary data.</text>
</comment>
<evidence type="ECO:0000256" key="1">
    <source>
        <dbReference type="ARBA" id="ARBA00022475"/>
    </source>
</evidence>
<proteinExistence type="predicted"/>
<dbReference type="EC" id="2.4.1.325" evidence="6"/>